<dbReference type="EMBL" id="JACOOK010000003">
    <property type="protein sequence ID" value="MBC5616667.1"/>
    <property type="molecule type" value="Genomic_DNA"/>
</dbReference>
<dbReference type="PROSITE" id="PS51257">
    <property type="entry name" value="PROKAR_LIPOPROTEIN"/>
    <property type="match status" value="1"/>
</dbReference>
<keyword evidence="1" id="KW-0472">Membrane</keyword>
<evidence type="ECO:0000256" key="1">
    <source>
        <dbReference type="SAM" id="Phobius"/>
    </source>
</evidence>
<organism evidence="2 3">
    <name type="scientific">Alistipes hominis</name>
    <dbReference type="NCBI Taxonomy" id="2763015"/>
    <lineage>
        <taxon>Bacteria</taxon>
        <taxon>Pseudomonadati</taxon>
        <taxon>Bacteroidota</taxon>
        <taxon>Bacteroidia</taxon>
        <taxon>Bacteroidales</taxon>
        <taxon>Rikenellaceae</taxon>
        <taxon>Alistipes</taxon>
    </lineage>
</organism>
<keyword evidence="1" id="KW-1133">Transmembrane helix</keyword>
<proteinExistence type="predicted"/>
<protein>
    <submittedName>
        <fullName evidence="2">Uncharacterized protein</fullName>
    </submittedName>
</protein>
<dbReference type="Proteomes" id="UP000636891">
    <property type="component" value="Unassembled WGS sequence"/>
</dbReference>
<keyword evidence="1" id="KW-0812">Transmembrane</keyword>
<comment type="caution">
    <text evidence="2">The sequence shown here is derived from an EMBL/GenBank/DDBJ whole genome shotgun (WGS) entry which is preliminary data.</text>
</comment>
<reference evidence="2 3" key="1">
    <citation type="submission" date="2020-08" db="EMBL/GenBank/DDBJ databases">
        <title>Genome public.</title>
        <authorList>
            <person name="Liu C."/>
            <person name="Sun Q."/>
        </authorList>
    </citation>
    <scope>NUCLEOTIDE SEQUENCE [LARGE SCALE GENOMIC DNA]</scope>
    <source>
        <strain evidence="2 3">New-7</strain>
    </source>
</reference>
<name>A0ABR7CLY8_9BACT</name>
<keyword evidence="3" id="KW-1185">Reference proteome</keyword>
<feature type="transmembrane region" description="Helical" evidence="1">
    <location>
        <begin position="141"/>
        <end position="159"/>
    </location>
</feature>
<accession>A0ABR7CLY8</accession>
<evidence type="ECO:0000313" key="2">
    <source>
        <dbReference type="EMBL" id="MBC5616667.1"/>
    </source>
</evidence>
<sequence>MRCIRTFFKCGLPVLLTATVAGSGCRTSRNLQSHDRQSLRDTTATVRSEKDKVAEQLTDDWENWEIVRTEYVLKGRDTVPDTIRRIPAGIKRVTRVRGIRHSTSVNKKEEQEKTAQSVRLRRTESQTETAKTVKKSSAGRIALYAIGLVALWLALRSIGKWLL</sequence>
<gene>
    <name evidence="2" type="ORF">H8S08_06495</name>
</gene>
<dbReference type="RefSeq" id="WP_118655763.1">
    <property type="nucleotide sequence ID" value="NZ_JACOOK010000003.1"/>
</dbReference>
<evidence type="ECO:0000313" key="3">
    <source>
        <dbReference type="Proteomes" id="UP000636891"/>
    </source>
</evidence>